<dbReference type="GO" id="GO:0009055">
    <property type="term" value="F:electron transfer activity"/>
    <property type="evidence" value="ECO:0007669"/>
    <property type="project" value="InterPro"/>
</dbReference>
<dbReference type="InterPro" id="IPR009056">
    <property type="entry name" value="Cyt_c-like_dom"/>
</dbReference>
<dbReference type="PANTHER" id="PTHR10266:SF3">
    <property type="entry name" value="CYTOCHROME C1, HEME PROTEIN, MITOCHONDRIAL"/>
    <property type="match status" value="1"/>
</dbReference>
<feature type="binding site" description="covalent" evidence="8">
    <location>
        <position position="51"/>
    </location>
    <ligand>
        <name>heme c</name>
        <dbReference type="ChEBI" id="CHEBI:61717"/>
    </ligand>
</feature>
<proteinExistence type="predicted"/>
<comment type="caution">
    <text evidence="12">The sequence shown here is derived from an EMBL/GenBank/DDBJ whole genome shotgun (WGS) entry which is preliminary data.</text>
</comment>
<dbReference type="AlphaFoldDB" id="A0A1F6UMJ6"/>
<keyword evidence="7 9" id="KW-0472">Membrane</keyword>
<keyword evidence="2 8" id="KW-0349">Heme</keyword>
<evidence type="ECO:0000256" key="8">
    <source>
        <dbReference type="PIRSR" id="PIRSR602326-1"/>
    </source>
</evidence>
<organism evidence="12 13">
    <name type="scientific">Candidatus Muproteobacteria bacterium RBG_19FT_COMBO_61_10</name>
    <dbReference type="NCBI Taxonomy" id="1817761"/>
    <lineage>
        <taxon>Bacteria</taxon>
        <taxon>Pseudomonadati</taxon>
        <taxon>Pseudomonadota</taxon>
        <taxon>Candidatus Muproteobacteria</taxon>
    </lineage>
</organism>
<evidence type="ECO:0000256" key="10">
    <source>
        <dbReference type="SAM" id="SignalP"/>
    </source>
</evidence>
<evidence type="ECO:0000256" key="2">
    <source>
        <dbReference type="ARBA" id="ARBA00022617"/>
    </source>
</evidence>
<gene>
    <name evidence="12" type="ORF">A2V58_04185</name>
</gene>
<feature type="binding site" description="covalent" evidence="8">
    <location>
        <position position="55"/>
    </location>
    <ligand>
        <name>heme c</name>
        <dbReference type="ChEBI" id="CHEBI:61717"/>
    </ligand>
</feature>
<dbReference type="Proteomes" id="UP000177950">
    <property type="component" value="Unassembled WGS sequence"/>
</dbReference>
<evidence type="ECO:0000259" key="11">
    <source>
        <dbReference type="PROSITE" id="PS51007"/>
    </source>
</evidence>
<accession>A0A1F6UMJ6</accession>
<dbReference type="Gene3D" id="1.10.760.10">
    <property type="entry name" value="Cytochrome c-like domain"/>
    <property type="match status" value="1"/>
</dbReference>
<dbReference type="GO" id="GO:0046872">
    <property type="term" value="F:metal ion binding"/>
    <property type="evidence" value="ECO:0007669"/>
    <property type="project" value="UniProtKB-KW"/>
</dbReference>
<evidence type="ECO:0000256" key="6">
    <source>
        <dbReference type="ARBA" id="ARBA00023004"/>
    </source>
</evidence>
<dbReference type="PROSITE" id="PS51007">
    <property type="entry name" value="CYTC"/>
    <property type="match status" value="1"/>
</dbReference>
<keyword evidence="10" id="KW-0732">Signal</keyword>
<keyword evidence="4 8" id="KW-0479">Metal-binding</keyword>
<keyword evidence="3 9" id="KW-0812">Transmembrane</keyword>
<evidence type="ECO:0000313" key="12">
    <source>
        <dbReference type="EMBL" id="OGI58587.1"/>
    </source>
</evidence>
<feature type="transmembrane region" description="Helical" evidence="9">
    <location>
        <begin position="231"/>
        <end position="249"/>
    </location>
</feature>
<comment type="cofactor">
    <cofactor evidence="8">
        <name>heme c</name>
        <dbReference type="ChEBI" id="CHEBI:61717"/>
    </cofactor>
    <text evidence="8">Binds 1 heme c group covalently per subunit.</text>
</comment>
<evidence type="ECO:0000256" key="5">
    <source>
        <dbReference type="ARBA" id="ARBA00022989"/>
    </source>
</evidence>
<reference evidence="12 13" key="1">
    <citation type="journal article" date="2016" name="Nat. Commun.">
        <title>Thousands of microbial genomes shed light on interconnected biogeochemical processes in an aquifer system.</title>
        <authorList>
            <person name="Anantharaman K."/>
            <person name="Brown C.T."/>
            <person name="Hug L.A."/>
            <person name="Sharon I."/>
            <person name="Castelle C.J."/>
            <person name="Probst A.J."/>
            <person name="Thomas B.C."/>
            <person name="Singh A."/>
            <person name="Wilkins M.J."/>
            <person name="Karaoz U."/>
            <person name="Brodie E.L."/>
            <person name="Williams K.H."/>
            <person name="Hubbard S.S."/>
            <person name="Banfield J.F."/>
        </authorList>
    </citation>
    <scope>NUCLEOTIDE SEQUENCE [LARGE SCALE GENOMIC DNA]</scope>
</reference>
<feature type="domain" description="Cytochrome c" evidence="11">
    <location>
        <begin position="38"/>
        <end position="224"/>
    </location>
</feature>
<keyword evidence="5 9" id="KW-1133">Transmembrane helix</keyword>
<dbReference type="GO" id="GO:0016020">
    <property type="term" value="C:membrane"/>
    <property type="evidence" value="ECO:0007669"/>
    <property type="project" value="UniProtKB-SubCell"/>
</dbReference>
<evidence type="ECO:0000256" key="7">
    <source>
        <dbReference type="ARBA" id="ARBA00023136"/>
    </source>
</evidence>
<evidence type="ECO:0000256" key="4">
    <source>
        <dbReference type="ARBA" id="ARBA00022723"/>
    </source>
</evidence>
<name>A0A1F6UMJ6_9PROT</name>
<protein>
    <submittedName>
        <fullName evidence="12">Cytochrome C</fullName>
    </submittedName>
</protein>
<comment type="subcellular location">
    <subcellularLocation>
        <location evidence="1">Membrane</location>
    </subcellularLocation>
</comment>
<dbReference type="Pfam" id="PF02167">
    <property type="entry name" value="Cytochrom_C1"/>
    <property type="match status" value="2"/>
</dbReference>
<dbReference type="InterPro" id="IPR036909">
    <property type="entry name" value="Cyt_c-like_dom_sf"/>
</dbReference>
<dbReference type="InterPro" id="IPR002326">
    <property type="entry name" value="Cyt_c1"/>
</dbReference>
<dbReference type="GO" id="GO:0020037">
    <property type="term" value="F:heme binding"/>
    <property type="evidence" value="ECO:0007669"/>
    <property type="project" value="InterPro"/>
</dbReference>
<evidence type="ECO:0000256" key="3">
    <source>
        <dbReference type="ARBA" id="ARBA00022692"/>
    </source>
</evidence>
<evidence type="ECO:0000256" key="9">
    <source>
        <dbReference type="SAM" id="Phobius"/>
    </source>
</evidence>
<dbReference type="SUPFAM" id="SSF46626">
    <property type="entry name" value="Cytochrome c"/>
    <property type="match status" value="1"/>
</dbReference>
<dbReference type="PANTHER" id="PTHR10266">
    <property type="entry name" value="CYTOCHROME C1"/>
    <property type="match status" value="1"/>
</dbReference>
<sequence length="258" mass="29347">MKKLIAIFILAALPAVAPASGGEGPHLDPVKIDLGDQASLQRGARIFVNYCLSCHSAAYMRYNRMGHDLGISEELVKENLLFAADKVGDLMKAVMPAEDAKAAFNTVPPDLTLVSRSRGPEWFYTYMRSFYQDDKSVSGWNNLVFPHVAMPHVLYEWQGHQQPVYKTEKLVTHVEKDGKKVEKIVDEAKFDRFELVKPGTMTSAEYDNAMRDLTNFMVYMGEPAKLERPRLGIYVLLFLAVFFVVAYMLKKEYWKDVH</sequence>
<feature type="signal peptide" evidence="10">
    <location>
        <begin position="1"/>
        <end position="19"/>
    </location>
</feature>
<feature type="chain" id="PRO_5009527031" evidence="10">
    <location>
        <begin position="20"/>
        <end position="258"/>
    </location>
</feature>
<evidence type="ECO:0000313" key="13">
    <source>
        <dbReference type="Proteomes" id="UP000177950"/>
    </source>
</evidence>
<keyword evidence="6 8" id="KW-0408">Iron</keyword>
<evidence type="ECO:0000256" key="1">
    <source>
        <dbReference type="ARBA" id="ARBA00004370"/>
    </source>
</evidence>
<dbReference type="EMBL" id="MFSV01000067">
    <property type="protein sequence ID" value="OGI58587.1"/>
    <property type="molecule type" value="Genomic_DNA"/>
</dbReference>
<feature type="binding site" description="covalent" evidence="8">
    <location>
        <position position="54"/>
    </location>
    <ligand>
        <name>heme c</name>
        <dbReference type="ChEBI" id="CHEBI:61717"/>
    </ligand>
</feature>